<protein>
    <submittedName>
        <fullName evidence="1">Uncharacterized protein</fullName>
    </submittedName>
</protein>
<evidence type="ECO:0000313" key="2">
    <source>
        <dbReference type="Proteomes" id="UP000024771"/>
    </source>
</evidence>
<proteinExistence type="predicted"/>
<dbReference type="HOGENOM" id="CLU_3398006_0_0_6"/>
<organism evidence="1 2">
    <name type="scientific">Pseudomonas moraviensis R28-S</name>
    <dbReference type="NCBI Taxonomy" id="1395516"/>
    <lineage>
        <taxon>Bacteria</taxon>
        <taxon>Pseudomonadati</taxon>
        <taxon>Pseudomonadota</taxon>
        <taxon>Gammaproteobacteria</taxon>
        <taxon>Pseudomonadales</taxon>
        <taxon>Pseudomonadaceae</taxon>
        <taxon>Pseudomonas</taxon>
    </lineage>
</organism>
<dbReference type="Proteomes" id="UP000024771">
    <property type="component" value="Chromosome"/>
</dbReference>
<dbReference type="AlphaFoldDB" id="V8R701"/>
<comment type="caution">
    <text evidence="1">The sequence shown here is derived from an EMBL/GenBank/DDBJ whole genome shotgun (WGS) entry which is preliminary data.</text>
</comment>
<evidence type="ECO:0000313" key="1">
    <source>
        <dbReference type="EMBL" id="ETF07039.1"/>
    </source>
</evidence>
<accession>V8R701</accession>
<sequence length="31" mass="3530">MKIMEFTSAQMDRASLQTQMGWNSVNHNESG</sequence>
<gene>
    <name evidence="1" type="ORF">PMO01_17950</name>
</gene>
<name>V8R701_9PSED</name>
<reference evidence="1 2" key="1">
    <citation type="journal article" date="2014" name="Genome Announc.">
        <title>Draft Genome Sequence of Pseudomonas moraviensis R28-S.</title>
        <authorList>
            <person name="Hunter S.S."/>
            <person name="Yano H."/>
            <person name="Loftie-Eaton W."/>
            <person name="Hughes J."/>
            <person name="De Gelder L."/>
            <person name="Stragier P."/>
            <person name="De Vos P."/>
            <person name="Settles M.L."/>
            <person name="Top E.M."/>
        </authorList>
    </citation>
    <scope>NUCLEOTIDE SEQUENCE [LARGE SCALE GENOMIC DNA]</scope>
    <source>
        <strain evidence="2">R28</strain>
    </source>
</reference>
<dbReference type="EMBL" id="AYMZ01000007">
    <property type="protein sequence ID" value="ETF07039.1"/>
    <property type="molecule type" value="Genomic_DNA"/>
</dbReference>